<organism evidence="3 4">
    <name type="scientific">Oceanobacillus piezotolerans</name>
    <dbReference type="NCBI Taxonomy" id="2448030"/>
    <lineage>
        <taxon>Bacteria</taxon>
        <taxon>Bacillati</taxon>
        <taxon>Bacillota</taxon>
        <taxon>Bacilli</taxon>
        <taxon>Bacillales</taxon>
        <taxon>Bacillaceae</taxon>
        <taxon>Oceanobacillus</taxon>
    </lineage>
</organism>
<protein>
    <submittedName>
        <fullName evidence="3">Lytic transglycosylase domain-containing protein</fullName>
    </submittedName>
</protein>
<dbReference type="InterPro" id="IPR000189">
    <property type="entry name" value="Transglyc_AS"/>
</dbReference>
<dbReference type="EMBL" id="RCHR01000001">
    <property type="protein sequence ID" value="RLL48523.1"/>
    <property type="molecule type" value="Genomic_DNA"/>
</dbReference>
<sequence length="191" mass="20756">MMQTMHASSSNKSESPLVDLTFKQLLLDKINQATLLSSAGNSTRVKDPFISNAYSYHTANSEVNVPSTSFNASITAAAEKHNVAERLIHAVIKAESNYNPLARSSAGAQGLMQLMPATARSLGVTDAYNAEQNIEAGTKYLRQMLDRYNNNVELALAAYNAGPGNVDKHQGIPPFKETKNYVSKVMNTYLA</sequence>
<dbReference type="GO" id="GO:0000270">
    <property type="term" value="P:peptidoglycan metabolic process"/>
    <property type="evidence" value="ECO:0007669"/>
    <property type="project" value="InterPro"/>
</dbReference>
<dbReference type="GO" id="GO:0008933">
    <property type="term" value="F:peptidoglycan lytic transglycosylase activity"/>
    <property type="evidence" value="ECO:0007669"/>
    <property type="project" value="InterPro"/>
</dbReference>
<keyword evidence="4" id="KW-1185">Reference proteome</keyword>
<evidence type="ECO:0000313" key="3">
    <source>
        <dbReference type="EMBL" id="RLL48523.1"/>
    </source>
</evidence>
<dbReference type="PANTHER" id="PTHR37423">
    <property type="entry name" value="SOLUBLE LYTIC MUREIN TRANSGLYCOSYLASE-RELATED"/>
    <property type="match status" value="1"/>
</dbReference>
<dbReference type="SUPFAM" id="SSF53955">
    <property type="entry name" value="Lysozyme-like"/>
    <property type="match status" value="1"/>
</dbReference>
<evidence type="ECO:0000313" key="4">
    <source>
        <dbReference type="Proteomes" id="UP000270219"/>
    </source>
</evidence>
<dbReference type="Pfam" id="PF01464">
    <property type="entry name" value="SLT"/>
    <property type="match status" value="1"/>
</dbReference>
<dbReference type="CDD" id="cd00254">
    <property type="entry name" value="LT-like"/>
    <property type="match status" value="1"/>
</dbReference>
<comment type="caution">
    <text evidence="3">The sequence shown here is derived from an EMBL/GenBank/DDBJ whole genome shotgun (WGS) entry which is preliminary data.</text>
</comment>
<name>A0A498DAZ2_9BACI</name>
<reference evidence="3 4" key="1">
    <citation type="submission" date="2018-10" db="EMBL/GenBank/DDBJ databases">
        <title>Oceanobacillus sp. YLB-02 draft genome.</title>
        <authorList>
            <person name="Yu L."/>
        </authorList>
    </citation>
    <scope>NUCLEOTIDE SEQUENCE [LARGE SCALE GENOMIC DNA]</scope>
    <source>
        <strain evidence="3 4">YLB-02</strain>
    </source>
</reference>
<dbReference type="InterPro" id="IPR023346">
    <property type="entry name" value="Lysozyme-like_dom_sf"/>
</dbReference>
<evidence type="ECO:0000259" key="2">
    <source>
        <dbReference type="Pfam" id="PF01464"/>
    </source>
</evidence>
<dbReference type="AlphaFoldDB" id="A0A498DAZ2"/>
<comment type="similarity">
    <text evidence="1">Belongs to the transglycosylase Slt family.</text>
</comment>
<dbReference type="OrthoDB" id="9815002at2"/>
<feature type="domain" description="Transglycosylase SLT" evidence="2">
    <location>
        <begin position="74"/>
        <end position="181"/>
    </location>
</feature>
<evidence type="ECO:0000256" key="1">
    <source>
        <dbReference type="ARBA" id="ARBA00007734"/>
    </source>
</evidence>
<dbReference type="PANTHER" id="PTHR37423:SF2">
    <property type="entry name" value="MEMBRANE-BOUND LYTIC MUREIN TRANSGLYCOSYLASE C"/>
    <property type="match status" value="1"/>
</dbReference>
<dbReference type="GO" id="GO:0016020">
    <property type="term" value="C:membrane"/>
    <property type="evidence" value="ECO:0007669"/>
    <property type="project" value="InterPro"/>
</dbReference>
<dbReference type="Proteomes" id="UP000270219">
    <property type="component" value="Unassembled WGS sequence"/>
</dbReference>
<proteinExistence type="inferred from homology"/>
<gene>
    <name evidence="3" type="ORF">D8M04_01135</name>
</gene>
<dbReference type="PROSITE" id="PS00922">
    <property type="entry name" value="TRANSGLYCOSYLASE"/>
    <property type="match status" value="1"/>
</dbReference>
<dbReference type="InterPro" id="IPR008258">
    <property type="entry name" value="Transglycosylase_SLT_dom_1"/>
</dbReference>
<dbReference type="Gene3D" id="1.10.530.10">
    <property type="match status" value="1"/>
</dbReference>
<accession>A0A498DAZ2</accession>